<evidence type="ECO:0000256" key="3">
    <source>
        <dbReference type="ARBA" id="ARBA00022691"/>
    </source>
</evidence>
<dbReference type="OrthoDB" id="2410195at2759"/>
<proteinExistence type="predicted"/>
<keyword evidence="7" id="KW-1185">Reference proteome</keyword>
<dbReference type="PROSITE" id="PS51683">
    <property type="entry name" value="SAM_OMT_II"/>
    <property type="match status" value="1"/>
</dbReference>
<accession>A0A5J9UDB4</accession>
<evidence type="ECO:0000313" key="6">
    <source>
        <dbReference type="EMBL" id="TVU21484.1"/>
    </source>
</evidence>
<dbReference type="AlphaFoldDB" id="A0A5J9UDB4"/>
<dbReference type="Gramene" id="TVU21484">
    <property type="protein sequence ID" value="TVU21484"/>
    <property type="gene ID" value="EJB05_31120"/>
</dbReference>
<evidence type="ECO:0000259" key="5">
    <source>
        <dbReference type="Pfam" id="PF00891"/>
    </source>
</evidence>
<feature type="compositionally biased region" description="Low complexity" evidence="4">
    <location>
        <begin position="168"/>
        <end position="183"/>
    </location>
</feature>
<feature type="compositionally biased region" description="Basic and acidic residues" evidence="4">
    <location>
        <begin position="234"/>
        <end position="260"/>
    </location>
</feature>
<keyword evidence="2" id="KW-0808">Transferase</keyword>
<evidence type="ECO:0000313" key="7">
    <source>
        <dbReference type="Proteomes" id="UP000324897"/>
    </source>
</evidence>
<dbReference type="Proteomes" id="UP000324897">
    <property type="component" value="Unassembled WGS sequence"/>
</dbReference>
<feature type="domain" description="O-methyltransferase C-terminal" evidence="5">
    <location>
        <begin position="292"/>
        <end position="390"/>
    </location>
</feature>
<comment type="caution">
    <text evidence="6">The sequence shown here is derived from an EMBL/GenBank/DDBJ whole genome shotgun (WGS) entry which is preliminary data.</text>
</comment>
<feature type="region of interest" description="Disordered" evidence="4">
    <location>
        <begin position="233"/>
        <end position="264"/>
    </location>
</feature>
<name>A0A5J9UDB4_9POAL</name>
<sequence>MRLKGRHQKLPISNASPKIGSPSPSTPSSVAPRPRLRRCAVAVQSSAPRSPSCSALCSNSTDMEAPFPPRRPVLHCTRVAVAQAAASVAVAHPRCRRASRAVQRRPIPRPRRPLPSRRPPRPVQAVDAGVLLRRAHELKEEGRLTQQPRRLPPPAPPRRPRGRRPRVLPRAPGRAAIPARAPALDPDHRDAIDLAHHLRSRVNASSAAASSTHEPKPPVPCLCWRLRGGAPARTGERGWETRRGRDTRRARETRRARLGGDAHPICRSPRPRLRKWARGIGVRLEIAMGWSQSNVKYVAGDMFESVPPANASFLKWVLHDWGDEECVKILKNCKKAVPSRDEGGKVIIIDMVVGAGPSDVKHREMQAVFDVYMMFLNGKERNEQEWKKIFH</sequence>
<feature type="compositionally biased region" description="Basic residues" evidence="4">
    <location>
        <begin position="158"/>
        <end position="167"/>
    </location>
</feature>
<keyword evidence="3" id="KW-0949">S-adenosyl-L-methionine</keyword>
<feature type="compositionally biased region" description="Low complexity" evidence="4">
    <location>
        <begin position="16"/>
        <end position="33"/>
    </location>
</feature>
<feature type="compositionally biased region" description="Basic and acidic residues" evidence="4">
    <location>
        <begin position="134"/>
        <end position="143"/>
    </location>
</feature>
<evidence type="ECO:0000256" key="4">
    <source>
        <dbReference type="SAM" id="MobiDB-lite"/>
    </source>
</evidence>
<feature type="region of interest" description="Disordered" evidence="4">
    <location>
        <begin position="90"/>
        <end position="186"/>
    </location>
</feature>
<dbReference type="Gene3D" id="3.40.50.150">
    <property type="entry name" value="Vaccinia Virus protein VP39"/>
    <property type="match status" value="1"/>
</dbReference>
<organism evidence="6 7">
    <name type="scientific">Eragrostis curvula</name>
    <name type="common">weeping love grass</name>
    <dbReference type="NCBI Taxonomy" id="38414"/>
    <lineage>
        <taxon>Eukaryota</taxon>
        <taxon>Viridiplantae</taxon>
        <taxon>Streptophyta</taxon>
        <taxon>Embryophyta</taxon>
        <taxon>Tracheophyta</taxon>
        <taxon>Spermatophyta</taxon>
        <taxon>Magnoliopsida</taxon>
        <taxon>Liliopsida</taxon>
        <taxon>Poales</taxon>
        <taxon>Poaceae</taxon>
        <taxon>PACMAD clade</taxon>
        <taxon>Chloridoideae</taxon>
        <taxon>Eragrostideae</taxon>
        <taxon>Eragrostidinae</taxon>
        <taxon>Eragrostis</taxon>
    </lineage>
</organism>
<evidence type="ECO:0000256" key="2">
    <source>
        <dbReference type="ARBA" id="ARBA00022679"/>
    </source>
</evidence>
<dbReference type="InterPro" id="IPR001077">
    <property type="entry name" value="COMT_C"/>
</dbReference>
<dbReference type="PANTHER" id="PTHR11746">
    <property type="entry name" value="O-METHYLTRANSFERASE"/>
    <property type="match status" value="1"/>
</dbReference>
<dbReference type="InterPro" id="IPR016461">
    <property type="entry name" value="COMT-like"/>
</dbReference>
<protein>
    <recommendedName>
        <fullName evidence="5">O-methyltransferase C-terminal domain-containing protein</fullName>
    </recommendedName>
</protein>
<keyword evidence="1" id="KW-0489">Methyltransferase</keyword>
<dbReference type="EMBL" id="RWGY01000026">
    <property type="protein sequence ID" value="TVU21484.1"/>
    <property type="molecule type" value="Genomic_DNA"/>
</dbReference>
<evidence type="ECO:0000256" key="1">
    <source>
        <dbReference type="ARBA" id="ARBA00022603"/>
    </source>
</evidence>
<dbReference type="InterPro" id="IPR029063">
    <property type="entry name" value="SAM-dependent_MTases_sf"/>
</dbReference>
<feature type="compositionally biased region" description="Basic residues" evidence="4">
    <location>
        <begin position="93"/>
        <end position="120"/>
    </location>
</feature>
<feature type="compositionally biased region" description="Polar residues" evidence="4">
    <location>
        <begin position="43"/>
        <end position="61"/>
    </location>
</feature>
<reference evidence="6 7" key="1">
    <citation type="journal article" date="2019" name="Sci. Rep.">
        <title>A high-quality genome of Eragrostis curvula grass provides insights into Poaceae evolution and supports new strategies to enhance forage quality.</title>
        <authorList>
            <person name="Carballo J."/>
            <person name="Santos B.A.C.M."/>
            <person name="Zappacosta D."/>
            <person name="Garbus I."/>
            <person name="Selva J.P."/>
            <person name="Gallo C.A."/>
            <person name="Diaz A."/>
            <person name="Albertini E."/>
            <person name="Caccamo M."/>
            <person name="Echenique V."/>
        </authorList>
    </citation>
    <scope>NUCLEOTIDE SEQUENCE [LARGE SCALE GENOMIC DNA]</scope>
    <source>
        <strain evidence="7">cv. Victoria</strain>
        <tissue evidence="6">Leaf</tissue>
    </source>
</reference>
<dbReference type="SUPFAM" id="SSF53335">
    <property type="entry name" value="S-adenosyl-L-methionine-dependent methyltransferases"/>
    <property type="match status" value="1"/>
</dbReference>
<dbReference type="Pfam" id="PF00891">
    <property type="entry name" value="Methyltransf_2"/>
    <property type="match status" value="1"/>
</dbReference>
<feature type="region of interest" description="Disordered" evidence="4">
    <location>
        <begin position="42"/>
        <end position="61"/>
    </location>
</feature>
<feature type="region of interest" description="Disordered" evidence="4">
    <location>
        <begin position="1"/>
        <end position="35"/>
    </location>
</feature>
<dbReference type="GO" id="GO:0008171">
    <property type="term" value="F:O-methyltransferase activity"/>
    <property type="evidence" value="ECO:0007669"/>
    <property type="project" value="InterPro"/>
</dbReference>
<gene>
    <name evidence="6" type="ORF">EJB05_31120</name>
</gene>
<feature type="non-terminal residue" evidence="6">
    <location>
        <position position="1"/>
    </location>
</feature>
<dbReference type="GO" id="GO:0032259">
    <property type="term" value="P:methylation"/>
    <property type="evidence" value="ECO:0007669"/>
    <property type="project" value="UniProtKB-KW"/>
</dbReference>